<sequence>MKPEGWAFLVFGWGITIALFVYCFSRILLGGSEKKG</sequence>
<keyword evidence="1" id="KW-0812">Transmembrane</keyword>
<keyword evidence="3" id="KW-1185">Reference proteome</keyword>
<evidence type="ECO:0000313" key="2">
    <source>
        <dbReference type="EMBL" id="MCS3921157.1"/>
    </source>
</evidence>
<evidence type="ECO:0000313" key="3">
    <source>
        <dbReference type="Proteomes" id="UP001204798"/>
    </source>
</evidence>
<protein>
    <submittedName>
        <fullName evidence="2">Glycerol uptake facilitator-like aquaporin</fullName>
    </submittedName>
</protein>
<name>A0ABT2ET56_9BACT</name>
<accession>A0ABT2ET56</accession>
<dbReference type="Proteomes" id="UP001204798">
    <property type="component" value="Unassembled WGS sequence"/>
</dbReference>
<dbReference type="EMBL" id="JANUCP010000009">
    <property type="protein sequence ID" value="MCS3921157.1"/>
    <property type="molecule type" value="Genomic_DNA"/>
</dbReference>
<keyword evidence="1" id="KW-1133">Transmembrane helix</keyword>
<feature type="transmembrane region" description="Helical" evidence="1">
    <location>
        <begin position="6"/>
        <end position="29"/>
    </location>
</feature>
<organism evidence="2 3">
    <name type="scientific">Candidatus Fervidibacter sacchari</name>
    <dbReference type="NCBI Taxonomy" id="1448929"/>
    <lineage>
        <taxon>Bacteria</taxon>
        <taxon>Candidatus Fervidibacterota</taxon>
        <taxon>Candidatus Fervidibacter</taxon>
    </lineage>
</organism>
<gene>
    <name evidence="2" type="ORF">M2350_003598</name>
</gene>
<keyword evidence="1" id="KW-0472">Membrane</keyword>
<proteinExistence type="predicted"/>
<evidence type="ECO:0000256" key="1">
    <source>
        <dbReference type="SAM" id="Phobius"/>
    </source>
</evidence>
<reference evidence="2 3" key="1">
    <citation type="submission" date="2022-08" db="EMBL/GenBank/DDBJ databases">
        <title>Bacterial and archaeal communities from various locations to study Microbial Dark Matter (Phase II).</title>
        <authorList>
            <person name="Stepanauskas R."/>
        </authorList>
    </citation>
    <scope>NUCLEOTIDE SEQUENCE [LARGE SCALE GENOMIC DNA]</scope>
    <source>
        <strain evidence="2 3">PD1</strain>
    </source>
</reference>
<comment type="caution">
    <text evidence="2">The sequence shown here is derived from an EMBL/GenBank/DDBJ whole genome shotgun (WGS) entry which is preliminary data.</text>
</comment>